<dbReference type="EMBL" id="SIXI01000007">
    <property type="protein sequence ID" value="TBO28322.1"/>
    <property type="molecule type" value="Genomic_DNA"/>
</dbReference>
<dbReference type="RefSeq" id="WP_130969019.1">
    <property type="nucleotide sequence ID" value="NZ_SIXI01000007.1"/>
</dbReference>
<evidence type="ECO:0000256" key="1">
    <source>
        <dbReference type="SAM" id="Phobius"/>
    </source>
</evidence>
<accession>A0A4Q9GXH4</accession>
<protein>
    <submittedName>
        <fullName evidence="2">Uncharacterized protein</fullName>
    </submittedName>
</protein>
<keyword evidence="1" id="KW-0472">Membrane</keyword>
<reference evidence="2 3" key="1">
    <citation type="submission" date="2019-02" db="EMBL/GenBank/DDBJ databases">
        <title>Aquabacterium sp. strain KMB7.</title>
        <authorList>
            <person name="Chen W.-M."/>
        </authorList>
    </citation>
    <scope>NUCLEOTIDE SEQUENCE [LARGE SCALE GENOMIC DNA]</scope>
    <source>
        <strain evidence="2 3">KMB7</strain>
    </source>
</reference>
<evidence type="ECO:0000313" key="3">
    <source>
        <dbReference type="Proteomes" id="UP000292120"/>
    </source>
</evidence>
<keyword evidence="1" id="KW-0812">Transmembrane</keyword>
<proteinExistence type="predicted"/>
<keyword evidence="3" id="KW-1185">Reference proteome</keyword>
<feature type="transmembrane region" description="Helical" evidence="1">
    <location>
        <begin position="54"/>
        <end position="70"/>
    </location>
</feature>
<comment type="caution">
    <text evidence="2">The sequence shown here is derived from an EMBL/GenBank/DDBJ whole genome shotgun (WGS) entry which is preliminary data.</text>
</comment>
<evidence type="ECO:0000313" key="2">
    <source>
        <dbReference type="EMBL" id="TBO28322.1"/>
    </source>
</evidence>
<sequence length="73" mass="7473">MSQKYRITFALFGALLLLGALVGQTASVPASLPASQLATALHAALKGAMPDSELLNLGLACLGMAGLLLSKKY</sequence>
<name>A0A4Q9GXH4_9BURK</name>
<dbReference type="Proteomes" id="UP000292120">
    <property type="component" value="Unassembled WGS sequence"/>
</dbReference>
<gene>
    <name evidence="2" type="ORF">EYS42_15060</name>
</gene>
<organism evidence="2 3">
    <name type="scientific">Aquabacterium lacunae</name>
    <dbReference type="NCBI Taxonomy" id="2528630"/>
    <lineage>
        <taxon>Bacteria</taxon>
        <taxon>Pseudomonadati</taxon>
        <taxon>Pseudomonadota</taxon>
        <taxon>Betaproteobacteria</taxon>
        <taxon>Burkholderiales</taxon>
        <taxon>Aquabacterium</taxon>
    </lineage>
</organism>
<dbReference type="AlphaFoldDB" id="A0A4Q9GXH4"/>
<keyword evidence="1" id="KW-1133">Transmembrane helix</keyword>